<evidence type="ECO:0000313" key="1">
    <source>
        <dbReference type="EMBL" id="KAI3665724.1"/>
    </source>
</evidence>
<evidence type="ECO:0000313" key="2">
    <source>
        <dbReference type="Proteomes" id="UP001055879"/>
    </source>
</evidence>
<reference evidence="1 2" key="2">
    <citation type="journal article" date="2022" name="Mol. Ecol. Resour.">
        <title>The genomes of chicory, endive, great burdock and yacon provide insights into Asteraceae paleo-polyploidization history and plant inulin production.</title>
        <authorList>
            <person name="Fan W."/>
            <person name="Wang S."/>
            <person name="Wang H."/>
            <person name="Wang A."/>
            <person name="Jiang F."/>
            <person name="Liu H."/>
            <person name="Zhao H."/>
            <person name="Xu D."/>
            <person name="Zhang Y."/>
        </authorList>
    </citation>
    <scope>NUCLEOTIDE SEQUENCE [LARGE SCALE GENOMIC DNA]</scope>
    <source>
        <strain evidence="2">cv. Niubang</strain>
    </source>
</reference>
<dbReference type="EMBL" id="CM042064">
    <property type="protein sequence ID" value="KAI3665724.1"/>
    <property type="molecule type" value="Genomic_DNA"/>
</dbReference>
<reference evidence="2" key="1">
    <citation type="journal article" date="2022" name="Mol. Ecol. Resour.">
        <title>The genomes of chicory, endive, great burdock and yacon provide insights into Asteraceae palaeo-polyploidization history and plant inulin production.</title>
        <authorList>
            <person name="Fan W."/>
            <person name="Wang S."/>
            <person name="Wang H."/>
            <person name="Wang A."/>
            <person name="Jiang F."/>
            <person name="Liu H."/>
            <person name="Zhao H."/>
            <person name="Xu D."/>
            <person name="Zhang Y."/>
        </authorList>
    </citation>
    <scope>NUCLEOTIDE SEQUENCE [LARGE SCALE GENOMIC DNA]</scope>
    <source>
        <strain evidence="2">cv. Niubang</strain>
    </source>
</reference>
<proteinExistence type="predicted"/>
<dbReference type="Proteomes" id="UP001055879">
    <property type="component" value="Linkage Group LG18"/>
</dbReference>
<organism evidence="1 2">
    <name type="scientific">Arctium lappa</name>
    <name type="common">Greater burdock</name>
    <name type="synonym">Lappa major</name>
    <dbReference type="NCBI Taxonomy" id="4217"/>
    <lineage>
        <taxon>Eukaryota</taxon>
        <taxon>Viridiplantae</taxon>
        <taxon>Streptophyta</taxon>
        <taxon>Embryophyta</taxon>
        <taxon>Tracheophyta</taxon>
        <taxon>Spermatophyta</taxon>
        <taxon>Magnoliopsida</taxon>
        <taxon>eudicotyledons</taxon>
        <taxon>Gunneridae</taxon>
        <taxon>Pentapetalae</taxon>
        <taxon>asterids</taxon>
        <taxon>campanulids</taxon>
        <taxon>Asterales</taxon>
        <taxon>Asteraceae</taxon>
        <taxon>Carduoideae</taxon>
        <taxon>Cardueae</taxon>
        <taxon>Arctiinae</taxon>
        <taxon>Arctium</taxon>
    </lineage>
</organism>
<comment type="caution">
    <text evidence="1">The sequence shown here is derived from an EMBL/GenBank/DDBJ whole genome shotgun (WGS) entry which is preliminary data.</text>
</comment>
<name>A0ACB8XH96_ARCLA</name>
<sequence>MYAVLKVKEKMSSSNSPCAACKFLRRKCTQECVFAPYFPPDQPQKFANVHKVFGASNVAKILNELNTTQREDAVNSLAYEAEARLRDPVYGCVGLISILQHRLKQVQSDLHNAKIELANYIGPSAMLPILNPGFIPQIPNMPSSSVPVLPYNMQPILGMPGPGNYRDSQHHPQILEAQQQQLVAVANSREQQDMLRNYEQQQQQQQQQQPPQQQQLSADLVRFSGGFDAPGGSGQVTAGGFCPMTAPAAMSPSLALGSSYVNNMYQIQQQQPQPHQEQNHHHLHHHQLQSHQLLMPQESQQPPPVQRAASEEDRSVAPSC</sequence>
<protein>
    <submittedName>
        <fullName evidence="1">Uncharacterized protein</fullName>
    </submittedName>
</protein>
<keyword evidence="2" id="KW-1185">Reference proteome</keyword>
<gene>
    <name evidence="1" type="ORF">L6452_44354</name>
</gene>
<accession>A0ACB8XH96</accession>